<accession>A0ABW4N5T4</accession>
<keyword evidence="2" id="KW-1185">Reference proteome</keyword>
<comment type="caution">
    <text evidence="1">The sequence shown here is derived from an EMBL/GenBank/DDBJ whole genome shotgun (WGS) entry which is preliminary data.</text>
</comment>
<sequence>MATCIRIHLAHDLAEGRSAPAAEYNLPDFGGQLPEVGDTIVPGREFAEPGTLWDVASRYHEPGVAYDASACIRVVVTRRAPSSEEVVLFERQGTG</sequence>
<organism evidence="1 2">
    <name type="scientific">Phenylobacterium terrae</name>
    <dbReference type="NCBI Taxonomy" id="2665495"/>
    <lineage>
        <taxon>Bacteria</taxon>
        <taxon>Pseudomonadati</taxon>
        <taxon>Pseudomonadota</taxon>
        <taxon>Alphaproteobacteria</taxon>
        <taxon>Caulobacterales</taxon>
        <taxon>Caulobacteraceae</taxon>
        <taxon>Phenylobacterium</taxon>
    </lineage>
</organism>
<reference evidence="2" key="1">
    <citation type="journal article" date="2019" name="Int. J. Syst. Evol. Microbiol.">
        <title>The Global Catalogue of Microorganisms (GCM) 10K type strain sequencing project: providing services to taxonomists for standard genome sequencing and annotation.</title>
        <authorList>
            <consortium name="The Broad Institute Genomics Platform"/>
            <consortium name="The Broad Institute Genome Sequencing Center for Infectious Disease"/>
            <person name="Wu L."/>
            <person name="Ma J."/>
        </authorList>
    </citation>
    <scope>NUCLEOTIDE SEQUENCE [LARGE SCALE GENOMIC DNA]</scope>
    <source>
        <strain evidence="2">DFY28</strain>
    </source>
</reference>
<name>A0ABW4N5T4_9CAUL</name>
<evidence type="ECO:0000313" key="2">
    <source>
        <dbReference type="Proteomes" id="UP001597237"/>
    </source>
</evidence>
<protein>
    <submittedName>
        <fullName evidence="1">Uncharacterized protein</fullName>
    </submittedName>
</protein>
<gene>
    <name evidence="1" type="ORF">ACFSC0_18880</name>
</gene>
<dbReference type="RefSeq" id="WP_377281533.1">
    <property type="nucleotide sequence ID" value="NZ_JBHRSI010000004.1"/>
</dbReference>
<dbReference type="Proteomes" id="UP001597237">
    <property type="component" value="Unassembled WGS sequence"/>
</dbReference>
<evidence type="ECO:0000313" key="1">
    <source>
        <dbReference type="EMBL" id="MFD1785472.1"/>
    </source>
</evidence>
<proteinExistence type="predicted"/>
<dbReference type="EMBL" id="JBHUEY010000006">
    <property type="protein sequence ID" value="MFD1785472.1"/>
    <property type="molecule type" value="Genomic_DNA"/>
</dbReference>